<organism evidence="1 2">
    <name type="scientific">Eumeta variegata</name>
    <name type="common">Bagworm moth</name>
    <name type="synonym">Eumeta japonica</name>
    <dbReference type="NCBI Taxonomy" id="151549"/>
    <lineage>
        <taxon>Eukaryota</taxon>
        <taxon>Metazoa</taxon>
        <taxon>Ecdysozoa</taxon>
        <taxon>Arthropoda</taxon>
        <taxon>Hexapoda</taxon>
        <taxon>Insecta</taxon>
        <taxon>Pterygota</taxon>
        <taxon>Neoptera</taxon>
        <taxon>Endopterygota</taxon>
        <taxon>Lepidoptera</taxon>
        <taxon>Glossata</taxon>
        <taxon>Ditrysia</taxon>
        <taxon>Tineoidea</taxon>
        <taxon>Psychidae</taxon>
        <taxon>Oiketicinae</taxon>
        <taxon>Eumeta</taxon>
    </lineage>
</organism>
<sequence length="100" mass="10916">MSPFGRPTLEHGQVSCIVHALTSEEYGEVHVAPQQRGTLFKLHHDLSALGAHTPLNVAVSPHIDGPQAPGRLCRTTTAPRSGVVARCWTVLYRRRGGHDF</sequence>
<evidence type="ECO:0000313" key="2">
    <source>
        <dbReference type="Proteomes" id="UP000299102"/>
    </source>
</evidence>
<proteinExistence type="predicted"/>
<accession>A0A4C2AEI3</accession>
<reference evidence="1 2" key="1">
    <citation type="journal article" date="2019" name="Commun. Biol.">
        <title>The bagworm genome reveals a unique fibroin gene that provides high tensile strength.</title>
        <authorList>
            <person name="Kono N."/>
            <person name="Nakamura H."/>
            <person name="Ohtoshi R."/>
            <person name="Tomita M."/>
            <person name="Numata K."/>
            <person name="Arakawa K."/>
        </authorList>
    </citation>
    <scope>NUCLEOTIDE SEQUENCE [LARGE SCALE GENOMIC DNA]</scope>
</reference>
<dbReference type="Proteomes" id="UP000299102">
    <property type="component" value="Unassembled WGS sequence"/>
</dbReference>
<keyword evidence="2" id="KW-1185">Reference proteome</keyword>
<name>A0A4C2AEI3_EUMVA</name>
<dbReference type="AlphaFoldDB" id="A0A4C2AEI3"/>
<evidence type="ECO:0000313" key="1">
    <source>
        <dbReference type="EMBL" id="GBP97395.1"/>
    </source>
</evidence>
<dbReference type="EMBL" id="BGZK01002928">
    <property type="protein sequence ID" value="GBP97395.1"/>
    <property type="molecule type" value="Genomic_DNA"/>
</dbReference>
<protein>
    <submittedName>
        <fullName evidence="1">Uncharacterized protein</fullName>
    </submittedName>
</protein>
<comment type="caution">
    <text evidence="1">The sequence shown here is derived from an EMBL/GenBank/DDBJ whole genome shotgun (WGS) entry which is preliminary data.</text>
</comment>
<gene>
    <name evidence="1" type="ORF">EVAR_69869_1</name>
</gene>